<proteinExistence type="predicted"/>
<gene>
    <name evidence="2" type="ORF">FGK64_00285</name>
</gene>
<dbReference type="EMBL" id="VCPC01000001">
    <property type="protein sequence ID" value="TMV15671.1"/>
    <property type="molecule type" value="Genomic_DNA"/>
</dbReference>
<dbReference type="SUPFAM" id="SSF88713">
    <property type="entry name" value="Glycoside hydrolase/deacetylase"/>
    <property type="match status" value="1"/>
</dbReference>
<accession>A0ABY2XGD3</accession>
<dbReference type="InterPro" id="IPR011330">
    <property type="entry name" value="Glyco_hydro/deAcase_b/a-brl"/>
</dbReference>
<sequence length="421" mass="43721">MPVLPTDPVVMPEPSMDAAPAVSLTPASKPADAVPPIAAQTSKQEGTAPQIETTRAPARHTFAVEPPVLPAESDAQPEVARASVAPPRDPAVSEAKPDPVPEASEAPEAATNPAPAEQSDVATRNSSLPVIEPASESDQPDDGSAPRTATLPQAGAPDTALVPRIGQPVIPLTDRTEAPAATPTVEPPEAPAADAPAIARFAAPFDNPEDKPLMSIVLIDDPRAIGIEALREFPYPLTFAVDPLDPDAAARMARHRANGFEVVALVDLPQAATAQDVEVALSASLTALPDTVALLEGTTSGFQGNRAQSDQVSAYAQATGRGLITQGNGLNTAQKLALRNGVPALPVFRDFDGAGQTPTVMRRFLDQAAFRARQEGGVIMLGRVRPDTISALLLWGLQDRANRVALAPVSAVLAKAVDDTR</sequence>
<dbReference type="Gene3D" id="3.20.20.370">
    <property type="entry name" value="Glycoside hydrolase/deacetylase"/>
    <property type="match status" value="1"/>
</dbReference>
<evidence type="ECO:0000313" key="3">
    <source>
        <dbReference type="Proteomes" id="UP001191082"/>
    </source>
</evidence>
<feature type="region of interest" description="Disordered" evidence="1">
    <location>
        <begin position="1"/>
        <end position="164"/>
    </location>
</feature>
<name>A0ABY2XGD3_9RHOB</name>
<dbReference type="CDD" id="cd10936">
    <property type="entry name" value="CE4_DAC2"/>
    <property type="match status" value="1"/>
</dbReference>
<organism evidence="2 3">
    <name type="scientific">Arenibacterium halophilum</name>
    <dbReference type="NCBI Taxonomy" id="2583821"/>
    <lineage>
        <taxon>Bacteria</taxon>
        <taxon>Pseudomonadati</taxon>
        <taxon>Pseudomonadota</taxon>
        <taxon>Alphaproteobacteria</taxon>
        <taxon>Rhodobacterales</taxon>
        <taxon>Paracoccaceae</taxon>
        <taxon>Arenibacterium</taxon>
    </lineage>
</organism>
<reference evidence="2 3" key="1">
    <citation type="submission" date="2019-05" db="EMBL/GenBank/DDBJ databases">
        <title>Marivita sp. nov. isolated from sea sediment.</title>
        <authorList>
            <person name="Kim W."/>
        </authorList>
    </citation>
    <scope>NUCLEOTIDE SEQUENCE [LARGE SCALE GENOMIC DNA]</scope>
    <source>
        <strain evidence="2 3">CAU 1492</strain>
    </source>
</reference>
<dbReference type="InterPro" id="IPR006837">
    <property type="entry name" value="Divergent_DAC"/>
</dbReference>
<evidence type="ECO:0000256" key="1">
    <source>
        <dbReference type="SAM" id="MobiDB-lite"/>
    </source>
</evidence>
<dbReference type="Pfam" id="PF04748">
    <property type="entry name" value="Polysacc_deac_2"/>
    <property type="match status" value="1"/>
</dbReference>
<protein>
    <recommendedName>
        <fullName evidence="4">Divergent polysaccharide deacetylase</fullName>
    </recommendedName>
</protein>
<evidence type="ECO:0008006" key="4">
    <source>
        <dbReference type="Google" id="ProtNLM"/>
    </source>
</evidence>
<keyword evidence="3" id="KW-1185">Reference proteome</keyword>
<feature type="compositionally biased region" description="Polar residues" evidence="1">
    <location>
        <begin position="39"/>
        <end position="53"/>
    </location>
</feature>
<comment type="caution">
    <text evidence="2">The sequence shown here is derived from an EMBL/GenBank/DDBJ whole genome shotgun (WGS) entry which is preliminary data.</text>
</comment>
<evidence type="ECO:0000313" key="2">
    <source>
        <dbReference type="EMBL" id="TMV15671.1"/>
    </source>
</evidence>
<feature type="compositionally biased region" description="Low complexity" evidence="1">
    <location>
        <begin position="101"/>
        <end position="117"/>
    </location>
</feature>
<dbReference type="Proteomes" id="UP001191082">
    <property type="component" value="Unassembled WGS sequence"/>
</dbReference>